<feature type="domain" description="Colicin D immunity protein" evidence="1">
    <location>
        <begin position="9"/>
        <end position="89"/>
    </location>
</feature>
<proteinExistence type="predicted"/>
<organism evidence="2 3">
    <name type="scientific">Haloarcula saliterrae</name>
    <dbReference type="NCBI Taxonomy" id="2950534"/>
    <lineage>
        <taxon>Archaea</taxon>
        <taxon>Methanobacteriati</taxon>
        <taxon>Methanobacteriota</taxon>
        <taxon>Stenosarchaea group</taxon>
        <taxon>Halobacteria</taxon>
        <taxon>Halobacteriales</taxon>
        <taxon>Haloarculaceae</taxon>
        <taxon>Haloarcula</taxon>
    </lineage>
</organism>
<dbReference type="Gene3D" id="1.20.120.650">
    <property type="entry name" value="Colicin D"/>
    <property type="match status" value="1"/>
</dbReference>
<name>A0ABU2FEY3_9EURY</name>
<dbReference type="RefSeq" id="WP_310920582.1">
    <property type="nucleotide sequence ID" value="NZ_JAMQON010000004.1"/>
</dbReference>
<protein>
    <submittedName>
        <fullName evidence="2">Colicin immunity domain-containing protein</fullName>
    </submittedName>
</protein>
<comment type="caution">
    <text evidence="2">The sequence shown here is derived from an EMBL/GenBank/DDBJ whole genome shotgun (WGS) entry which is preliminary data.</text>
</comment>
<dbReference type="InterPro" id="IPR015287">
    <property type="entry name" value="Colicin_D_immunity_dom"/>
</dbReference>
<accession>A0ABU2FEY3</accession>
<sequence length="93" mass="11007">MTNDEYVRTYLNLIERFTNGELTAREFSNRYIDIYLDDDKAPNEEVFRILDYLFAEADAYCEPELRDEVRGSIDEEQLTEAAVKTAEKLRDTR</sequence>
<reference evidence="2 3" key="1">
    <citation type="submission" date="2022-06" db="EMBL/GenBank/DDBJ databases">
        <title>Haloarcula sp. a new haloarchaeum isolate from saline soil.</title>
        <authorList>
            <person name="Strakova D."/>
            <person name="Galisteo C."/>
            <person name="Sanchez-Porro C."/>
            <person name="Ventosa A."/>
        </authorList>
    </citation>
    <scope>NUCLEOTIDE SEQUENCE [LARGE SCALE GENOMIC DNA]</scope>
    <source>
        <strain evidence="2 3">S1CR25-12</strain>
    </source>
</reference>
<evidence type="ECO:0000259" key="1">
    <source>
        <dbReference type="Pfam" id="PF09204"/>
    </source>
</evidence>
<gene>
    <name evidence="2" type="ORF">NDI56_15530</name>
</gene>
<keyword evidence="3" id="KW-1185">Reference proteome</keyword>
<dbReference type="Proteomes" id="UP001259659">
    <property type="component" value="Unassembled WGS sequence"/>
</dbReference>
<dbReference type="Pfam" id="PF09204">
    <property type="entry name" value="Colicin_immun"/>
    <property type="match status" value="1"/>
</dbReference>
<evidence type="ECO:0000313" key="3">
    <source>
        <dbReference type="Proteomes" id="UP001259659"/>
    </source>
</evidence>
<evidence type="ECO:0000313" key="2">
    <source>
        <dbReference type="EMBL" id="MDS0260817.1"/>
    </source>
</evidence>
<dbReference type="EMBL" id="JAMQON010000004">
    <property type="protein sequence ID" value="MDS0260817.1"/>
    <property type="molecule type" value="Genomic_DNA"/>
</dbReference>
<dbReference type="InterPro" id="IPR036471">
    <property type="entry name" value="Colicin_D_sf"/>
</dbReference>